<keyword evidence="5" id="KW-0276">Fatty acid metabolism</keyword>
<dbReference type="Proteomes" id="UP001295423">
    <property type="component" value="Unassembled WGS sequence"/>
</dbReference>
<evidence type="ECO:0000256" key="6">
    <source>
        <dbReference type="ARBA" id="ARBA00023098"/>
    </source>
</evidence>
<sequence>MILSRNAQRLLRLNHTKILPSSSITASFSSTTSAAAKSTFLIPPDAARQVVIVGGVRLPFSQSSTIYEDELTVDLQRLAITGLLNKYPQLVTKNGDKTTSVIDYVIAGNVIQEVKTSNIAREAAINAGLPYNIGAHTIAQACISANAAITTGAQQIMTGQADVVLAGGVESFSDLPIRLSRPFRQKLIGMNKALKKKKGTHPAIASLQHFFGGKEGLKSKDLFGLETPAIANYTTGEVMGVSSDKLSAKFGVSRQDQDEFTVRSHTNAAKAHLDGFYKDEIVPYNGSREENGIKGDSTIESVGKLKPAFVKPHGTHTAANSSFLTDGAAMSLLMSEEKALELGFKPWAYLRDWSFHACDPWEELLLGPTYCTHDILKRNPSLSINDIGVLEIHEAFAGQVLSNLVAMDSDKFAQDRLGGADKVGALDMSKMNIKGGSLSIGHPFGATGSRLLTTASRRLQQEGEQFALLAACADGGLGHACLIERYDK</sequence>
<dbReference type="PANTHER" id="PTHR18919:SF153">
    <property type="entry name" value="TRIFUNCTIONAL ENZYME SUBUNIT BETA, MITOCHONDRIAL"/>
    <property type="match status" value="1"/>
</dbReference>
<dbReference type="PANTHER" id="PTHR18919">
    <property type="entry name" value="ACETYL-COA C-ACYLTRANSFERASE"/>
    <property type="match status" value="1"/>
</dbReference>
<evidence type="ECO:0000313" key="14">
    <source>
        <dbReference type="Proteomes" id="UP001295423"/>
    </source>
</evidence>
<dbReference type="EC" id="2.3.1.16" evidence="9"/>
<evidence type="ECO:0000259" key="11">
    <source>
        <dbReference type="Pfam" id="PF00108"/>
    </source>
</evidence>
<keyword evidence="4 10" id="KW-0808">Transferase</keyword>
<dbReference type="Gene3D" id="3.40.47.10">
    <property type="match status" value="1"/>
</dbReference>
<comment type="subcellular location">
    <subcellularLocation>
        <location evidence="1">Mitochondrion</location>
    </subcellularLocation>
</comment>
<keyword evidence="8 10" id="KW-0012">Acyltransferase</keyword>
<dbReference type="Pfam" id="PF00108">
    <property type="entry name" value="Thiolase_N"/>
    <property type="match status" value="1"/>
</dbReference>
<name>A0AAD2PWX2_9STRA</name>
<dbReference type="SUPFAM" id="SSF53901">
    <property type="entry name" value="Thiolase-like"/>
    <property type="match status" value="2"/>
</dbReference>
<organism evidence="13 14">
    <name type="scientific">Cylindrotheca closterium</name>
    <dbReference type="NCBI Taxonomy" id="2856"/>
    <lineage>
        <taxon>Eukaryota</taxon>
        <taxon>Sar</taxon>
        <taxon>Stramenopiles</taxon>
        <taxon>Ochrophyta</taxon>
        <taxon>Bacillariophyta</taxon>
        <taxon>Bacillariophyceae</taxon>
        <taxon>Bacillariophycidae</taxon>
        <taxon>Bacillariales</taxon>
        <taxon>Bacillariaceae</taxon>
        <taxon>Cylindrotheca</taxon>
    </lineage>
</organism>
<evidence type="ECO:0000256" key="2">
    <source>
        <dbReference type="ARBA" id="ARBA00010982"/>
    </source>
</evidence>
<evidence type="ECO:0000256" key="9">
    <source>
        <dbReference type="ARBA" id="ARBA00024073"/>
    </source>
</evidence>
<evidence type="ECO:0000256" key="10">
    <source>
        <dbReference type="RuleBase" id="RU003557"/>
    </source>
</evidence>
<keyword evidence="7" id="KW-0496">Mitochondrion</keyword>
<gene>
    <name evidence="13" type="ORF">CYCCA115_LOCUS20194</name>
</gene>
<dbReference type="NCBIfam" id="TIGR01930">
    <property type="entry name" value="AcCoA-C-Actrans"/>
    <property type="match status" value="1"/>
</dbReference>
<keyword evidence="6" id="KW-0443">Lipid metabolism</keyword>
<keyword evidence="3" id="KW-0963">Cytoplasm</keyword>
<feature type="domain" description="Thiolase C-terminal" evidence="12">
    <location>
        <begin position="345"/>
        <end position="485"/>
    </location>
</feature>
<dbReference type="PROSITE" id="PS00737">
    <property type="entry name" value="THIOLASE_2"/>
    <property type="match status" value="1"/>
</dbReference>
<evidence type="ECO:0000256" key="7">
    <source>
        <dbReference type="ARBA" id="ARBA00023128"/>
    </source>
</evidence>
<dbReference type="AlphaFoldDB" id="A0AAD2PWX2"/>
<dbReference type="InterPro" id="IPR020616">
    <property type="entry name" value="Thiolase_N"/>
</dbReference>
<reference evidence="13" key="1">
    <citation type="submission" date="2023-08" db="EMBL/GenBank/DDBJ databases">
        <authorList>
            <person name="Audoor S."/>
            <person name="Bilcke G."/>
        </authorList>
    </citation>
    <scope>NUCLEOTIDE SEQUENCE</scope>
</reference>
<protein>
    <recommendedName>
        <fullName evidence="9">acetyl-CoA C-acyltransferase</fullName>
        <ecNumber evidence="9">2.3.1.16</ecNumber>
    </recommendedName>
</protein>
<dbReference type="GO" id="GO:0005739">
    <property type="term" value="C:mitochondrion"/>
    <property type="evidence" value="ECO:0007669"/>
    <property type="project" value="UniProtKB-SubCell"/>
</dbReference>
<evidence type="ECO:0000256" key="3">
    <source>
        <dbReference type="ARBA" id="ARBA00022490"/>
    </source>
</evidence>
<comment type="similarity">
    <text evidence="2 10">Belongs to the thiolase-like superfamily. Thiolase family.</text>
</comment>
<evidence type="ECO:0000259" key="12">
    <source>
        <dbReference type="Pfam" id="PF02803"/>
    </source>
</evidence>
<dbReference type="CDD" id="cd00751">
    <property type="entry name" value="thiolase"/>
    <property type="match status" value="1"/>
</dbReference>
<dbReference type="GO" id="GO:0003985">
    <property type="term" value="F:acetyl-CoA C-acetyltransferase activity"/>
    <property type="evidence" value="ECO:0007669"/>
    <property type="project" value="TreeGrafter"/>
</dbReference>
<proteinExistence type="inferred from homology"/>
<evidence type="ECO:0000256" key="8">
    <source>
        <dbReference type="ARBA" id="ARBA00023315"/>
    </source>
</evidence>
<feature type="domain" description="Thiolase N-terminal" evidence="11">
    <location>
        <begin position="50"/>
        <end position="337"/>
    </location>
</feature>
<dbReference type="FunFam" id="3.40.47.10:FF:000011">
    <property type="entry name" value="3-ketoacyl-CoA thiolase"/>
    <property type="match status" value="1"/>
</dbReference>
<accession>A0AAD2PWX2</accession>
<keyword evidence="14" id="KW-1185">Reference proteome</keyword>
<dbReference type="InterPro" id="IPR002155">
    <property type="entry name" value="Thiolase"/>
</dbReference>
<comment type="caution">
    <text evidence="13">The sequence shown here is derived from an EMBL/GenBank/DDBJ whole genome shotgun (WGS) entry which is preliminary data.</text>
</comment>
<evidence type="ECO:0000256" key="5">
    <source>
        <dbReference type="ARBA" id="ARBA00022832"/>
    </source>
</evidence>
<dbReference type="Pfam" id="PF02803">
    <property type="entry name" value="Thiolase_C"/>
    <property type="match status" value="1"/>
</dbReference>
<evidence type="ECO:0000256" key="1">
    <source>
        <dbReference type="ARBA" id="ARBA00004173"/>
    </source>
</evidence>
<dbReference type="InterPro" id="IPR020613">
    <property type="entry name" value="Thiolase_CS"/>
</dbReference>
<evidence type="ECO:0000256" key="4">
    <source>
        <dbReference type="ARBA" id="ARBA00022679"/>
    </source>
</evidence>
<evidence type="ECO:0000313" key="13">
    <source>
        <dbReference type="EMBL" id="CAJ1963502.1"/>
    </source>
</evidence>
<dbReference type="InterPro" id="IPR020617">
    <property type="entry name" value="Thiolase_C"/>
</dbReference>
<dbReference type="InterPro" id="IPR016039">
    <property type="entry name" value="Thiolase-like"/>
</dbReference>
<dbReference type="GO" id="GO:0006635">
    <property type="term" value="P:fatty acid beta-oxidation"/>
    <property type="evidence" value="ECO:0007669"/>
    <property type="project" value="TreeGrafter"/>
</dbReference>
<dbReference type="EMBL" id="CAKOGP040002147">
    <property type="protein sequence ID" value="CAJ1963502.1"/>
    <property type="molecule type" value="Genomic_DNA"/>
</dbReference>